<dbReference type="PANTHER" id="PTHR30290:SF16">
    <property type="entry name" value="OLIGOPEPTIDE ABC TRANSPORTER, PERIPLASMIC OLIGOPEPTIDE-BINDING PROTEIN"/>
    <property type="match status" value="1"/>
</dbReference>
<dbReference type="RefSeq" id="WP_092652184.1">
    <property type="nucleotide sequence ID" value="NZ_LT629732.1"/>
</dbReference>
<dbReference type="Gene3D" id="3.10.105.10">
    <property type="entry name" value="Dipeptide-binding Protein, Domain 3"/>
    <property type="match status" value="1"/>
</dbReference>
<dbReference type="InterPro" id="IPR030678">
    <property type="entry name" value="Peptide/Ni-bd"/>
</dbReference>
<evidence type="ECO:0000256" key="1">
    <source>
        <dbReference type="SAM" id="MobiDB-lite"/>
    </source>
</evidence>
<dbReference type="AlphaFoldDB" id="A0A1H1PPP2"/>
<dbReference type="InterPro" id="IPR006311">
    <property type="entry name" value="TAT_signal"/>
</dbReference>
<evidence type="ECO:0000259" key="2">
    <source>
        <dbReference type="Pfam" id="PF00496"/>
    </source>
</evidence>
<sequence>MSPMSPDGSRRDFLKLTGLATSGLVLAAACGTPEAPPGPQPSQTSSRPVPRGKAKSVPRERTLMLANGDGSDVGICNPYASGFNHQRGLAAMFEPLYFYSAFTGETIPWLADGQPTYTSDNTKVTIKTRKDASWSDGKPFTAGDVAFTLMMLKDKKNTAMQYSADMREWVKSARAVDDNTVEISFTKPAPRFVFDYLYMKNDLGIFLVPEHIFSQQKKQAEFLFYDPAKKWPVVTGPYQMVDWTNQRRLLDRRDDWWAVKAQIAEQPGPERVIVVPFTDPTNTAQRLINNELDSSLDLRPPVIKQVVKENPKIVTWTGRSAPYGYIDWWPQSLFFNCAVPPYNDPDVRRAVNHAIDRDQLVAVGYEGAGTISQLPFPNFPPLQKYFDALQPTLKRYPTNAHDPAKTEQIMTSKGFTKDNQNLWVDKSGKRLDATIYGLQDLTTDYGPILAEQLRAAGFNASHQAPSDSYTRIADGSAKLFLFGFAGAIADPYPSLELMHSRHVSKVGVQGDVSSRWKNAEYDKIVERMSGLPVGDPGELPLFLQAMEIYLKNLPHTPIVQWLHRIPFNTTYWTGWPSKSDPYLPGAFWFKTLPLELSHLKSAKG</sequence>
<dbReference type="PIRSF" id="PIRSF002741">
    <property type="entry name" value="MppA"/>
    <property type="match status" value="1"/>
</dbReference>
<dbReference type="Proteomes" id="UP000198983">
    <property type="component" value="Chromosome I"/>
</dbReference>
<dbReference type="CDD" id="cd08509">
    <property type="entry name" value="PBP2_TmCBP_oligosaccharides_like"/>
    <property type="match status" value="1"/>
</dbReference>
<feature type="region of interest" description="Disordered" evidence="1">
    <location>
        <begin position="30"/>
        <end position="60"/>
    </location>
</feature>
<name>A0A1H1PPP2_9ACTN</name>
<protein>
    <submittedName>
        <fullName evidence="3">Peptide/nickel transport system substrate-binding protein</fullName>
    </submittedName>
</protein>
<dbReference type="InterPro" id="IPR039424">
    <property type="entry name" value="SBP_5"/>
</dbReference>
<evidence type="ECO:0000313" key="3">
    <source>
        <dbReference type="EMBL" id="SDS13084.1"/>
    </source>
</evidence>
<dbReference type="Gene3D" id="3.40.190.10">
    <property type="entry name" value="Periplasmic binding protein-like II"/>
    <property type="match status" value="1"/>
</dbReference>
<evidence type="ECO:0000313" key="4">
    <source>
        <dbReference type="Proteomes" id="UP000198983"/>
    </source>
</evidence>
<dbReference type="SUPFAM" id="SSF53850">
    <property type="entry name" value="Periplasmic binding protein-like II"/>
    <property type="match status" value="1"/>
</dbReference>
<reference evidence="3 4" key="1">
    <citation type="submission" date="2016-10" db="EMBL/GenBank/DDBJ databases">
        <authorList>
            <person name="de Groot N.N."/>
        </authorList>
    </citation>
    <scope>NUCLEOTIDE SEQUENCE [LARGE SCALE GENOMIC DNA]</scope>
    <source>
        <strain evidence="3 4">DSM 22024</strain>
    </source>
</reference>
<dbReference type="STRING" id="117157.SAMN04489717_1718"/>
<dbReference type="Gene3D" id="3.90.76.10">
    <property type="entry name" value="Dipeptide-binding Protein, Domain 1"/>
    <property type="match status" value="1"/>
</dbReference>
<dbReference type="GO" id="GO:0015833">
    <property type="term" value="P:peptide transport"/>
    <property type="evidence" value="ECO:0007669"/>
    <property type="project" value="TreeGrafter"/>
</dbReference>
<dbReference type="GO" id="GO:0042597">
    <property type="term" value="C:periplasmic space"/>
    <property type="evidence" value="ECO:0007669"/>
    <property type="project" value="UniProtKB-ARBA"/>
</dbReference>
<gene>
    <name evidence="3" type="ORF">SAMN04489717_1718</name>
</gene>
<dbReference type="OrthoDB" id="3713816at2"/>
<feature type="domain" description="Solute-binding protein family 5" evidence="2">
    <location>
        <begin position="106"/>
        <end position="498"/>
    </location>
</feature>
<dbReference type="InterPro" id="IPR019546">
    <property type="entry name" value="TAT_signal_bac_arc"/>
</dbReference>
<dbReference type="PANTHER" id="PTHR30290">
    <property type="entry name" value="PERIPLASMIC BINDING COMPONENT OF ABC TRANSPORTER"/>
    <property type="match status" value="1"/>
</dbReference>
<dbReference type="Pfam" id="PF00496">
    <property type="entry name" value="SBP_bac_5"/>
    <property type="match status" value="1"/>
</dbReference>
<keyword evidence="4" id="KW-1185">Reference proteome</keyword>
<proteinExistence type="predicted"/>
<accession>A0A1H1PPP2</accession>
<dbReference type="PROSITE" id="PS51318">
    <property type="entry name" value="TAT"/>
    <property type="match status" value="1"/>
</dbReference>
<organism evidence="3 4">
    <name type="scientific">Actinopolymorpha singaporensis</name>
    <dbReference type="NCBI Taxonomy" id="117157"/>
    <lineage>
        <taxon>Bacteria</taxon>
        <taxon>Bacillati</taxon>
        <taxon>Actinomycetota</taxon>
        <taxon>Actinomycetes</taxon>
        <taxon>Propionibacteriales</taxon>
        <taxon>Actinopolymorphaceae</taxon>
        <taxon>Actinopolymorpha</taxon>
    </lineage>
</organism>
<dbReference type="NCBIfam" id="TIGR01409">
    <property type="entry name" value="TAT_signal_seq"/>
    <property type="match status" value="1"/>
</dbReference>
<dbReference type="GO" id="GO:0043190">
    <property type="term" value="C:ATP-binding cassette (ABC) transporter complex"/>
    <property type="evidence" value="ECO:0007669"/>
    <property type="project" value="InterPro"/>
</dbReference>
<dbReference type="InterPro" id="IPR000914">
    <property type="entry name" value="SBP_5_dom"/>
</dbReference>
<dbReference type="GO" id="GO:1904680">
    <property type="term" value="F:peptide transmembrane transporter activity"/>
    <property type="evidence" value="ECO:0007669"/>
    <property type="project" value="TreeGrafter"/>
</dbReference>
<dbReference type="EMBL" id="LT629732">
    <property type="protein sequence ID" value="SDS13084.1"/>
    <property type="molecule type" value="Genomic_DNA"/>
</dbReference>